<dbReference type="GO" id="GO:0000155">
    <property type="term" value="F:phosphorelay sensor kinase activity"/>
    <property type="evidence" value="ECO:0007669"/>
    <property type="project" value="InterPro"/>
</dbReference>
<keyword evidence="9" id="KW-0067">ATP-binding</keyword>
<dbReference type="Gene3D" id="3.40.50.2300">
    <property type="match status" value="1"/>
</dbReference>
<name>B0C8Z0_ACAM1</name>
<dbReference type="InterPro" id="IPR036890">
    <property type="entry name" value="HATPase_C_sf"/>
</dbReference>
<evidence type="ECO:0000256" key="10">
    <source>
        <dbReference type="ARBA" id="ARBA00023012"/>
    </source>
</evidence>
<evidence type="ECO:0000259" key="18">
    <source>
        <dbReference type="PROSITE" id="PS50109"/>
    </source>
</evidence>
<dbReference type="RefSeq" id="WP_012162052.1">
    <property type="nucleotide sequence ID" value="NC_009925.1"/>
</dbReference>
<feature type="coiled-coil region" evidence="15">
    <location>
        <begin position="193"/>
        <end position="233"/>
    </location>
</feature>
<comment type="subcellular location">
    <subcellularLocation>
        <location evidence="2">Membrane</location>
    </subcellularLocation>
</comment>
<evidence type="ECO:0000256" key="7">
    <source>
        <dbReference type="ARBA" id="ARBA00022741"/>
    </source>
</evidence>
<evidence type="ECO:0000256" key="6">
    <source>
        <dbReference type="ARBA" id="ARBA00022679"/>
    </source>
</evidence>
<sequence>MIIPETEPPHLPSSSQQPTIEPLNVEDSDLTPPTAAQLKMQLQQAILLGDVTNEIRQSLDTTTIFQIAVDKVQTLLQVDRVAIFQFDSATDYKQGVFVAEKVIPIYYSAVAARVQDDSFGENYATKYQLGRVFAVADVYDAGLSDCHIQIYERFQVRATLVVPLLQGEKLWGLLCIHQCSRPRAWKSAEIEFIKKLADQLSVALKQAELHEQALEKSQQLQSALNQVKAQKEREAWLAQYERNFTQIIQNIHQNLDIEDIFKATTRDIRQFLKCDRVAVYTYCPEGTGELLLESSESHLSPLSGSQGASIWQDIYFNATQGRARDYIPLVTDIDQQHHPDGHLVLLEQFQIRAYLLVPVFIGDRFWGLLVTCQQNPHQWDDIEQSLLRRVRDQLGVALQHAELMHQLQRSKEKAEAANRAKSAFLANMSHELRTPLNAILGFSQLLNRDKNLTPKQKQTLTSINRSGSHLLNLINDVLEMSKIEAGRVSLNFKNCDLMSLLDSIQEMFLLKVESKGLKLLVDKALDLPPYIRTDESRLRQVLINVLTNALKFTEQGSVALKVYTQPLRSPNLVPTHDDGNAVTEEHQPNIYLCIDVEDTGVGISASEMGNLFETFTQASAGRNSTEGAGLGLAICQHCIELMGGNILIDSKEGQGTTVQIKVPVMATQTKSVDHLDVPMVQTLAPGHPHIRMLVVEDNPENAQIVIDLMTSVGFEVQSVVNGQQAVACWQTWQPHVILMDWQMPVMNGYEATQTIRTLESQAGSTIHLQGSQDSSNSPSVLFPLNNTIIIALTASVFEDTKQECFKAGCDDFLRKPYQQSVLFEMLAQHLNLQYVYDECPQNINFLHSSSPQNMHQGGIEYQLSQLPKPWLAKLHQAAIELDEEQMSQQFVEITSDYPYLSTHLTKLFQNLQFDHIVNLTQAALQIKKR</sequence>
<dbReference type="SUPFAM" id="SSF52172">
    <property type="entry name" value="CheY-like"/>
    <property type="match status" value="1"/>
</dbReference>
<dbReference type="PANTHER" id="PTHR45339">
    <property type="entry name" value="HYBRID SIGNAL TRANSDUCTION HISTIDINE KINASE J"/>
    <property type="match status" value="1"/>
</dbReference>
<organism evidence="20 21">
    <name type="scientific">Acaryochloris marina (strain MBIC 11017)</name>
    <dbReference type="NCBI Taxonomy" id="329726"/>
    <lineage>
        <taxon>Bacteria</taxon>
        <taxon>Bacillati</taxon>
        <taxon>Cyanobacteriota</taxon>
        <taxon>Cyanophyceae</taxon>
        <taxon>Acaryochloridales</taxon>
        <taxon>Acaryochloridaceae</taxon>
        <taxon>Acaryochloris</taxon>
    </lineage>
</organism>
<dbReference type="SMART" id="SM00065">
    <property type="entry name" value="GAF"/>
    <property type="match status" value="2"/>
</dbReference>
<dbReference type="CDD" id="cd00082">
    <property type="entry name" value="HisKA"/>
    <property type="match status" value="1"/>
</dbReference>
<dbReference type="PROSITE" id="PS50109">
    <property type="entry name" value="HIS_KIN"/>
    <property type="match status" value="1"/>
</dbReference>
<feature type="domain" description="Phytochrome chromophore attachment site" evidence="17">
    <location>
        <begin position="60"/>
        <end position="199"/>
    </location>
</feature>
<feature type="domain" description="Phytochrome chromophore attachment site" evidence="17">
    <location>
        <begin position="256"/>
        <end position="393"/>
    </location>
</feature>
<dbReference type="SMART" id="SM00448">
    <property type="entry name" value="REC"/>
    <property type="match status" value="1"/>
</dbReference>
<feature type="region of interest" description="Disordered" evidence="16">
    <location>
        <begin position="1"/>
        <end position="28"/>
    </location>
</feature>
<dbReference type="HOGENOM" id="CLU_000445_114_15_3"/>
<dbReference type="InterPro" id="IPR011006">
    <property type="entry name" value="CheY-like_superfamily"/>
</dbReference>
<dbReference type="SUPFAM" id="SSF55874">
    <property type="entry name" value="ATPase domain of HSP90 chaperone/DNA topoisomerase II/histidine kinase"/>
    <property type="match status" value="1"/>
</dbReference>
<dbReference type="SMART" id="SM00388">
    <property type="entry name" value="HisKA"/>
    <property type="match status" value="1"/>
</dbReference>
<dbReference type="SMART" id="SM00387">
    <property type="entry name" value="HATPase_c"/>
    <property type="match status" value="1"/>
</dbReference>
<keyword evidence="6" id="KW-0808">Transferase</keyword>
<evidence type="ECO:0000256" key="3">
    <source>
        <dbReference type="ARBA" id="ARBA00006402"/>
    </source>
</evidence>
<dbReference type="FunFam" id="1.10.287.130:FF:000038">
    <property type="entry name" value="Sensory transduction histidine kinase"/>
    <property type="match status" value="1"/>
</dbReference>
<dbReference type="InterPro" id="IPR003661">
    <property type="entry name" value="HisK_dim/P_dom"/>
</dbReference>
<gene>
    <name evidence="20" type="ordered locus">AM1_1499</name>
</gene>
<evidence type="ECO:0000256" key="9">
    <source>
        <dbReference type="ARBA" id="ARBA00022840"/>
    </source>
</evidence>
<keyword evidence="11" id="KW-0472">Membrane</keyword>
<keyword evidence="10" id="KW-0902">Two-component regulatory system</keyword>
<protein>
    <recommendedName>
        <fullName evidence="13">Circadian input-output histidine kinase CikA</fullName>
        <ecNumber evidence="4">2.7.13.3</ecNumber>
    </recommendedName>
</protein>
<dbReference type="InterPro" id="IPR005467">
    <property type="entry name" value="His_kinase_dom"/>
</dbReference>
<dbReference type="Pfam" id="PF00512">
    <property type="entry name" value="HisKA"/>
    <property type="match status" value="1"/>
</dbReference>
<dbReference type="GO" id="GO:0005524">
    <property type="term" value="F:ATP binding"/>
    <property type="evidence" value="ECO:0007669"/>
    <property type="project" value="UniProtKB-KW"/>
</dbReference>
<dbReference type="SUPFAM" id="SSF55781">
    <property type="entry name" value="GAF domain-like"/>
    <property type="match status" value="2"/>
</dbReference>
<evidence type="ECO:0000313" key="20">
    <source>
        <dbReference type="EMBL" id="ABW26525.1"/>
    </source>
</evidence>
<dbReference type="KEGG" id="amr:AM1_1499"/>
<evidence type="ECO:0000256" key="5">
    <source>
        <dbReference type="ARBA" id="ARBA00022553"/>
    </source>
</evidence>
<dbReference type="PROSITE" id="PS50046">
    <property type="entry name" value="PHYTOCHROME_2"/>
    <property type="match status" value="2"/>
</dbReference>
<dbReference type="FunFam" id="3.30.565.10:FF:000010">
    <property type="entry name" value="Sensor histidine kinase RcsC"/>
    <property type="match status" value="1"/>
</dbReference>
<dbReference type="STRING" id="329726.AM1_1499"/>
<dbReference type="SUPFAM" id="SSF47384">
    <property type="entry name" value="Homodimeric domain of signal transducing histidine kinase"/>
    <property type="match status" value="1"/>
</dbReference>
<keyword evidence="7" id="KW-0547">Nucleotide-binding</keyword>
<dbReference type="InterPro" id="IPR036097">
    <property type="entry name" value="HisK_dim/P_sf"/>
</dbReference>
<evidence type="ECO:0000256" key="13">
    <source>
        <dbReference type="ARBA" id="ARBA00074306"/>
    </source>
</evidence>
<keyword evidence="8" id="KW-0418">Kinase</keyword>
<evidence type="ECO:0000256" key="2">
    <source>
        <dbReference type="ARBA" id="ARBA00004370"/>
    </source>
</evidence>
<dbReference type="PANTHER" id="PTHR45339:SF1">
    <property type="entry name" value="HYBRID SIGNAL TRANSDUCTION HISTIDINE KINASE J"/>
    <property type="match status" value="1"/>
</dbReference>
<dbReference type="CDD" id="cd17546">
    <property type="entry name" value="REC_hyHK_CKI1_RcsC-like"/>
    <property type="match status" value="1"/>
</dbReference>
<dbReference type="InterPro" id="IPR003018">
    <property type="entry name" value="GAF"/>
</dbReference>
<keyword evidence="21" id="KW-1185">Reference proteome</keyword>
<dbReference type="InterPro" id="IPR029016">
    <property type="entry name" value="GAF-like_dom_sf"/>
</dbReference>
<keyword evidence="15" id="KW-0175">Coiled coil</keyword>
<dbReference type="SMR" id="B0C8Z0"/>
<dbReference type="Pfam" id="PF00072">
    <property type="entry name" value="Response_reg"/>
    <property type="match status" value="1"/>
</dbReference>
<dbReference type="InterPro" id="IPR001789">
    <property type="entry name" value="Sig_transdc_resp-reg_receiver"/>
</dbReference>
<dbReference type="InterPro" id="IPR016132">
    <property type="entry name" value="Phyto_chromo_attachment"/>
</dbReference>
<dbReference type="InterPro" id="IPR004358">
    <property type="entry name" value="Sig_transdc_His_kin-like_C"/>
</dbReference>
<evidence type="ECO:0000256" key="16">
    <source>
        <dbReference type="SAM" id="MobiDB-lite"/>
    </source>
</evidence>
<feature type="domain" description="Histidine kinase" evidence="18">
    <location>
        <begin position="427"/>
        <end position="666"/>
    </location>
</feature>
<dbReference type="Gene3D" id="1.10.287.130">
    <property type="match status" value="1"/>
</dbReference>
<dbReference type="OrthoDB" id="9760752at2"/>
<evidence type="ECO:0000256" key="11">
    <source>
        <dbReference type="ARBA" id="ARBA00023136"/>
    </source>
</evidence>
<dbReference type="CDD" id="cd16922">
    <property type="entry name" value="HATPase_EvgS-ArcB-TorS-like"/>
    <property type="match status" value="1"/>
</dbReference>
<dbReference type="AlphaFoldDB" id="B0C8Z0"/>
<dbReference type="Proteomes" id="UP000000268">
    <property type="component" value="Chromosome"/>
</dbReference>
<accession>B0C8Z0</accession>
<comment type="similarity">
    <text evidence="3">In the N-terminal section; belongs to the phytochrome family.</text>
</comment>
<dbReference type="Gene3D" id="3.30.565.10">
    <property type="entry name" value="Histidine kinase-like ATPase, C-terminal domain"/>
    <property type="match status" value="1"/>
</dbReference>
<dbReference type="Pfam" id="PF02518">
    <property type="entry name" value="HATPase_c"/>
    <property type="match status" value="1"/>
</dbReference>
<evidence type="ECO:0000256" key="1">
    <source>
        <dbReference type="ARBA" id="ARBA00000085"/>
    </source>
</evidence>
<comment type="catalytic activity">
    <reaction evidence="1">
        <text>ATP + protein L-histidine = ADP + protein N-phospho-L-histidine.</text>
        <dbReference type="EC" id="2.7.13.3"/>
    </reaction>
</comment>
<dbReference type="EC" id="2.7.13.3" evidence="4"/>
<dbReference type="PRINTS" id="PR00344">
    <property type="entry name" value="BCTRLSENSOR"/>
</dbReference>
<evidence type="ECO:0000256" key="8">
    <source>
        <dbReference type="ARBA" id="ARBA00022777"/>
    </source>
</evidence>
<dbReference type="EMBL" id="CP000828">
    <property type="protein sequence ID" value="ABW26525.1"/>
    <property type="molecule type" value="Genomic_DNA"/>
</dbReference>
<keyword evidence="5 14" id="KW-0597">Phosphoprotein</keyword>
<dbReference type="eggNOG" id="COG0784">
    <property type="taxonomic scope" value="Bacteria"/>
</dbReference>
<feature type="domain" description="Response regulatory" evidence="19">
    <location>
        <begin position="691"/>
        <end position="830"/>
    </location>
</feature>
<dbReference type="PROSITE" id="PS50110">
    <property type="entry name" value="RESPONSE_REGULATORY"/>
    <property type="match status" value="1"/>
</dbReference>
<dbReference type="eggNOG" id="COG4251">
    <property type="taxonomic scope" value="Bacteria"/>
</dbReference>
<reference evidence="20 21" key="1">
    <citation type="journal article" date="2008" name="Proc. Natl. Acad. Sci. U.S.A.">
        <title>Niche adaptation and genome expansion in the chlorophyll d-producing cyanobacterium Acaryochloris marina.</title>
        <authorList>
            <person name="Swingley W.D."/>
            <person name="Chen M."/>
            <person name="Cheung P.C."/>
            <person name="Conrad A.L."/>
            <person name="Dejesa L.C."/>
            <person name="Hao J."/>
            <person name="Honchak B.M."/>
            <person name="Karbach L.E."/>
            <person name="Kurdoglu A."/>
            <person name="Lahiri S."/>
            <person name="Mastrian S.D."/>
            <person name="Miyashita H."/>
            <person name="Page L."/>
            <person name="Ramakrishna P."/>
            <person name="Satoh S."/>
            <person name="Sattley W.M."/>
            <person name="Shimada Y."/>
            <person name="Taylor H.L."/>
            <person name="Tomo T."/>
            <person name="Tsuchiya T."/>
            <person name="Wang Z.T."/>
            <person name="Raymond J."/>
            <person name="Mimuro M."/>
            <person name="Blankenship R.E."/>
            <person name="Touchman J.W."/>
        </authorList>
    </citation>
    <scope>NUCLEOTIDE SEQUENCE [LARGE SCALE GENOMIC DNA]</scope>
    <source>
        <strain evidence="21">MBIC 11017</strain>
    </source>
</reference>
<evidence type="ECO:0000256" key="15">
    <source>
        <dbReference type="SAM" id="Coils"/>
    </source>
</evidence>
<dbReference type="InterPro" id="IPR003594">
    <property type="entry name" value="HATPase_dom"/>
</dbReference>
<dbReference type="Gene3D" id="3.30.450.40">
    <property type="match status" value="2"/>
</dbReference>
<evidence type="ECO:0000256" key="4">
    <source>
        <dbReference type="ARBA" id="ARBA00012438"/>
    </source>
</evidence>
<evidence type="ECO:0000259" key="17">
    <source>
        <dbReference type="PROSITE" id="PS50046"/>
    </source>
</evidence>
<evidence type="ECO:0000256" key="14">
    <source>
        <dbReference type="PROSITE-ProRule" id="PRU00169"/>
    </source>
</evidence>
<dbReference type="Pfam" id="PF01590">
    <property type="entry name" value="GAF"/>
    <property type="match status" value="2"/>
</dbReference>
<evidence type="ECO:0000256" key="12">
    <source>
        <dbReference type="ARBA" id="ARBA00023306"/>
    </source>
</evidence>
<keyword evidence="12" id="KW-0131">Cell cycle</keyword>
<feature type="modified residue" description="4-aspartylphosphate" evidence="14">
    <location>
        <position position="740"/>
    </location>
</feature>
<proteinExistence type="inferred from homology"/>
<evidence type="ECO:0000313" key="21">
    <source>
        <dbReference type="Proteomes" id="UP000000268"/>
    </source>
</evidence>
<evidence type="ECO:0000259" key="19">
    <source>
        <dbReference type="PROSITE" id="PS50110"/>
    </source>
</evidence>
<dbReference type="GO" id="GO:0016020">
    <property type="term" value="C:membrane"/>
    <property type="evidence" value="ECO:0007669"/>
    <property type="project" value="UniProtKB-SubCell"/>
</dbReference>